<evidence type="ECO:0000256" key="1">
    <source>
        <dbReference type="SAM" id="MobiDB-lite"/>
    </source>
</evidence>
<evidence type="ECO:0000313" key="3">
    <source>
        <dbReference type="EMBL" id="WAQ89185.1"/>
    </source>
</evidence>
<feature type="compositionally biased region" description="Pro residues" evidence="1">
    <location>
        <begin position="16"/>
        <end position="30"/>
    </location>
</feature>
<feature type="domain" description="Extracellular mutant protein 11 C-terminal" evidence="2">
    <location>
        <begin position="296"/>
        <end position="365"/>
    </location>
</feature>
<accession>A0ABY7CW42</accession>
<feature type="compositionally biased region" description="Polar residues" evidence="1">
    <location>
        <begin position="1"/>
        <end position="11"/>
    </location>
</feature>
<feature type="region of interest" description="Disordered" evidence="1">
    <location>
        <begin position="184"/>
        <end position="208"/>
    </location>
</feature>
<evidence type="ECO:0000313" key="4">
    <source>
        <dbReference type="Proteomes" id="UP001164743"/>
    </source>
</evidence>
<gene>
    <name evidence="3" type="ORF">PtA15_10A609</name>
</gene>
<name>A0ABY7CW42_9BASI</name>
<protein>
    <recommendedName>
        <fullName evidence="2">Extracellular mutant protein 11 C-terminal domain-containing protein</fullName>
    </recommendedName>
</protein>
<feature type="region of interest" description="Disordered" evidence="1">
    <location>
        <begin position="1"/>
        <end position="150"/>
    </location>
</feature>
<feature type="region of interest" description="Disordered" evidence="1">
    <location>
        <begin position="160"/>
        <end position="179"/>
    </location>
</feature>
<feature type="compositionally biased region" description="Polar residues" evidence="1">
    <location>
        <begin position="50"/>
        <end position="74"/>
    </location>
</feature>
<dbReference type="GeneID" id="77801697"/>
<dbReference type="RefSeq" id="XP_053024740.1">
    <property type="nucleotide sequence ID" value="XM_053160802.1"/>
</dbReference>
<keyword evidence="4" id="KW-1185">Reference proteome</keyword>
<feature type="compositionally biased region" description="Basic and acidic residues" evidence="1">
    <location>
        <begin position="128"/>
        <end position="139"/>
    </location>
</feature>
<dbReference type="Proteomes" id="UP001164743">
    <property type="component" value="Chromosome 10A"/>
</dbReference>
<proteinExistence type="predicted"/>
<dbReference type="Pfam" id="PF15463">
    <property type="entry name" value="ECM11"/>
    <property type="match status" value="1"/>
</dbReference>
<sequence length="380" mass="42888">MERSDNNQAINGDQMLPPPVRKSLIPPSPKPSMGRKPSISRQPVPVEFSASPTIRDSRYNPQASTGSPSLSGRRTPSLGGRPAARRGTEESLMIDIFNDHGLVNDQENIKGPRKRSLFGNIERKSKRRLEENSGEKGPKESCYQPPEENVLQGRRFVVQPPHLLSPRSSKKRCDPSGYEKGWPGAERAYNKKEPKLVESKRGSPVFHHSEEQNLDQWFEEQRINRVAPSNDNREGSSDDFRSSPYYEHIEDTEKTILGPSGASSPELETNKENVAGLTDLDESLKLIPDPGEYRPGAYNSLTDEQWLSAGQKLIERFCDNSQKVQKIITARAQRMASYTTMIDEYHKLLRHRRAELKAERESIQEGVSGSIAGYWKSQHI</sequence>
<evidence type="ECO:0000259" key="2">
    <source>
        <dbReference type="Pfam" id="PF15463"/>
    </source>
</evidence>
<reference evidence="3" key="1">
    <citation type="submission" date="2022-10" db="EMBL/GenBank/DDBJ databases">
        <title>Puccinia triticina Genome sequencing and assembly.</title>
        <authorList>
            <person name="Li C."/>
        </authorList>
    </citation>
    <scope>NUCLEOTIDE SEQUENCE</scope>
    <source>
        <strain evidence="3">Pt15</strain>
    </source>
</reference>
<dbReference type="EMBL" id="CP110430">
    <property type="protein sequence ID" value="WAQ89185.1"/>
    <property type="molecule type" value="Genomic_DNA"/>
</dbReference>
<feature type="compositionally biased region" description="Basic and acidic residues" evidence="1">
    <location>
        <begin position="188"/>
        <end position="208"/>
    </location>
</feature>
<dbReference type="InterPro" id="IPR029178">
    <property type="entry name" value="Ecm11_C"/>
</dbReference>
<organism evidence="3 4">
    <name type="scientific">Puccinia triticina</name>
    <dbReference type="NCBI Taxonomy" id="208348"/>
    <lineage>
        <taxon>Eukaryota</taxon>
        <taxon>Fungi</taxon>
        <taxon>Dikarya</taxon>
        <taxon>Basidiomycota</taxon>
        <taxon>Pucciniomycotina</taxon>
        <taxon>Pucciniomycetes</taxon>
        <taxon>Pucciniales</taxon>
        <taxon>Pucciniaceae</taxon>
        <taxon>Puccinia</taxon>
    </lineage>
</organism>